<dbReference type="AlphaFoldDB" id="A0A815VS53"/>
<sequence length="51" mass="5560">ELAKEAKIVEAELAQSQMAVRAATTDGERQQRGVVVNMSGRRARHAQIVAK</sequence>
<evidence type="ECO:0000313" key="1">
    <source>
        <dbReference type="EMBL" id="CAF1535887.1"/>
    </source>
</evidence>
<dbReference type="EMBL" id="CAJNON010005498">
    <property type="protein sequence ID" value="CAF1535887.1"/>
    <property type="molecule type" value="Genomic_DNA"/>
</dbReference>
<dbReference type="OrthoDB" id="10496994at2759"/>
<evidence type="ECO:0000313" key="2">
    <source>
        <dbReference type="EMBL" id="CAF4446049.1"/>
    </source>
</evidence>
<reference evidence="1" key="1">
    <citation type="submission" date="2021-02" db="EMBL/GenBank/DDBJ databases">
        <authorList>
            <person name="Nowell W R."/>
        </authorList>
    </citation>
    <scope>NUCLEOTIDE SEQUENCE</scope>
</reference>
<feature type="non-terminal residue" evidence="1">
    <location>
        <position position="1"/>
    </location>
</feature>
<proteinExistence type="predicted"/>
<dbReference type="Proteomes" id="UP000663881">
    <property type="component" value="Unassembled WGS sequence"/>
</dbReference>
<dbReference type="Proteomes" id="UP000663891">
    <property type="component" value="Unassembled WGS sequence"/>
</dbReference>
<gene>
    <name evidence="2" type="ORF">OKA104_LOCUS53898</name>
    <name evidence="1" type="ORF">VCS650_LOCUS43864</name>
</gene>
<name>A0A815VS53_9BILA</name>
<accession>A0A815VS53</accession>
<comment type="caution">
    <text evidence="1">The sequence shown here is derived from an EMBL/GenBank/DDBJ whole genome shotgun (WGS) entry which is preliminary data.</text>
</comment>
<evidence type="ECO:0000313" key="3">
    <source>
        <dbReference type="Proteomes" id="UP000663891"/>
    </source>
</evidence>
<protein>
    <submittedName>
        <fullName evidence="1">Uncharacterized protein</fullName>
    </submittedName>
</protein>
<dbReference type="EMBL" id="CAJOAY010034577">
    <property type="protein sequence ID" value="CAF4446049.1"/>
    <property type="molecule type" value="Genomic_DNA"/>
</dbReference>
<organism evidence="1 3">
    <name type="scientific">Adineta steineri</name>
    <dbReference type="NCBI Taxonomy" id="433720"/>
    <lineage>
        <taxon>Eukaryota</taxon>
        <taxon>Metazoa</taxon>
        <taxon>Spiralia</taxon>
        <taxon>Gnathifera</taxon>
        <taxon>Rotifera</taxon>
        <taxon>Eurotatoria</taxon>
        <taxon>Bdelloidea</taxon>
        <taxon>Adinetida</taxon>
        <taxon>Adinetidae</taxon>
        <taxon>Adineta</taxon>
    </lineage>
</organism>